<dbReference type="RefSeq" id="WP_055036876.1">
    <property type="nucleotide sequence ID" value="NZ_AP014854.2"/>
</dbReference>
<dbReference type="PANTHER" id="PTHR47396:SF1">
    <property type="entry name" value="ATP-DEPENDENT HELICASE IRC3-RELATED"/>
    <property type="match status" value="1"/>
</dbReference>
<dbReference type="SMART" id="SM00490">
    <property type="entry name" value="HELICc"/>
    <property type="match status" value="1"/>
</dbReference>
<dbReference type="Proteomes" id="UP000065734">
    <property type="component" value="Chromosome I"/>
</dbReference>
<dbReference type="GO" id="GO:0004386">
    <property type="term" value="F:helicase activity"/>
    <property type="evidence" value="ECO:0007669"/>
    <property type="project" value="UniProtKB-KW"/>
</dbReference>
<dbReference type="GO" id="GO:0005829">
    <property type="term" value="C:cytosol"/>
    <property type="evidence" value="ECO:0007669"/>
    <property type="project" value="TreeGrafter"/>
</dbReference>
<evidence type="ECO:0000259" key="1">
    <source>
        <dbReference type="PROSITE" id="PS51192"/>
    </source>
</evidence>
<dbReference type="InterPro" id="IPR027417">
    <property type="entry name" value="P-loop_NTPase"/>
</dbReference>
<dbReference type="STRING" id="1079.BVIR_1236"/>
<dbReference type="InterPro" id="IPR014001">
    <property type="entry name" value="Helicase_ATP-bd"/>
</dbReference>
<dbReference type="GO" id="GO:0003677">
    <property type="term" value="F:DNA binding"/>
    <property type="evidence" value="ECO:0007669"/>
    <property type="project" value="InterPro"/>
</dbReference>
<reference evidence="4" key="2">
    <citation type="submission" date="2015-11" db="EMBL/GenBank/DDBJ databases">
        <authorList>
            <person name="Zhang Y."/>
            <person name="Guo Z."/>
        </authorList>
    </citation>
    <scope>NUCLEOTIDE SEQUENCE</scope>
    <source>
        <strain evidence="4">1</strain>
    </source>
</reference>
<proteinExistence type="predicted"/>
<dbReference type="EMBL" id="LN907867">
    <property type="protein sequence ID" value="CUU41687.1"/>
    <property type="molecule type" value="Genomic_DNA"/>
</dbReference>
<dbReference type="PATRIC" id="fig|1079.6.peg.1283"/>
<dbReference type="Gene3D" id="3.40.50.300">
    <property type="entry name" value="P-loop containing nucleotide triphosphate hydrolases"/>
    <property type="match status" value="2"/>
</dbReference>
<keyword evidence="5" id="KW-1185">Reference proteome</keyword>
<evidence type="ECO:0000313" key="3">
    <source>
        <dbReference type="EMBL" id="BAS01117.1"/>
    </source>
</evidence>
<dbReference type="InterPro" id="IPR050742">
    <property type="entry name" value="Helicase_Restrict-Modif_Enz"/>
</dbReference>
<keyword evidence="3" id="KW-0547">Nucleotide-binding</keyword>
<keyword evidence="3" id="KW-0067">ATP-binding</keyword>
<reference evidence="3" key="1">
    <citation type="journal article" date="2015" name="Genome Announc.">
        <title>Complete Genome Sequence of the Bacteriochlorophyll b-Producing Photosynthetic Bacterium Blastochloris viridis.</title>
        <authorList>
            <person name="Tsukatani Y."/>
            <person name="Hirose Y."/>
            <person name="Harada J."/>
            <person name="Misawa N."/>
            <person name="Mori K."/>
            <person name="Inoue K."/>
            <person name="Tamiaki H."/>
        </authorList>
    </citation>
    <scope>NUCLEOTIDE SEQUENCE [LARGE SCALE GENOMIC DNA]</scope>
    <source>
        <strain evidence="3">DSM 133</strain>
    </source>
</reference>
<dbReference type="PROSITE" id="PS51194">
    <property type="entry name" value="HELICASE_CTER"/>
    <property type="match status" value="1"/>
</dbReference>
<dbReference type="PANTHER" id="PTHR47396">
    <property type="entry name" value="TYPE I RESTRICTION ENZYME ECOKI R PROTEIN"/>
    <property type="match status" value="1"/>
</dbReference>
<dbReference type="InterPro" id="IPR001650">
    <property type="entry name" value="Helicase_C-like"/>
</dbReference>
<organism evidence="4 5">
    <name type="scientific">Blastochloris viridis</name>
    <name type="common">Rhodopseudomonas viridis</name>
    <dbReference type="NCBI Taxonomy" id="1079"/>
    <lineage>
        <taxon>Bacteria</taxon>
        <taxon>Pseudomonadati</taxon>
        <taxon>Pseudomonadota</taxon>
        <taxon>Alphaproteobacteria</taxon>
        <taxon>Hyphomicrobiales</taxon>
        <taxon>Blastochloridaceae</taxon>
        <taxon>Blastochloris</taxon>
    </lineage>
</organism>
<dbReference type="EMBL" id="AP014854">
    <property type="protein sequence ID" value="BAS01117.1"/>
    <property type="molecule type" value="Genomic_DNA"/>
</dbReference>
<dbReference type="Pfam" id="PF00271">
    <property type="entry name" value="Helicase_C"/>
    <property type="match status" value="1"/>
</dbReference>
<dbReference type="GO" id="GO:0005524">
    <property type="term" value="F:ATP binding"/>
    <property type="evidence" value="ECO:0007669"/>
    <property type="project" value="InterPro"/>
</dbReference>
<name>A0A0H5BKC8_BLAVI</name>
<feature type="domain" description="Helicase C-terminal" evidence="2">
    <location>
        <begin position="225"/>
        <end position="375"/>
    </location>
</feature>
<dbReference type="SUPFAM" id="SSF52540">
    <property type="entry name" value="P-loop containing nucleoside triphosphate hydrolases"/>
    <property type="match status" value="1"/>
</dbReference>
<reference evidence="5" key="3">
    <citation type="journal article" date="2016" name="Genome Announc.">
        <title>Revised genome sequence of the purple photosynthetic bacterium Blastochloris viridis.</title>
        <authorList>
            <person name="Liu L.N."/>
            <person name="Faulkner M."/>
            <person name="Liu X."/>
            <person name="Huang F."/>
            <person name="Darby A.C."/>
            <person name="Hall N."/>
        </authorList>
    </citation>
    <scope>NUCLEOTIDE SEQUENCE [LARGE SCALE GENOMIC DNA]</scope>
    <source>
        <strain evidence="5">ATCC 19567 / DSM 133 / F</strain>
    </source>
</reference>
<dbReference type="InterPro" id="IPR006935">
    <property type="entry name" value="Helicase/UvrB_N"/>
</dbReference>
<evidence type="ECO:0000313" key="4">
    <source>
        <dbReference type="EMBL" id="CUU41687.1"/>
    </source>
</evidence>
<dbReference type="Pfam" id="PF10571">
    <property type="entry name" value="UPF0547"/>
    <property type="match status" value="1"/>
</dbReference>
<feature type="domain" description="Helicase ATP-binding" evidence="1">
    <location>
        <begin position="15"/>
        <end position="174"/>
    </location>
</feature>
<gene>
    <name evidence="3" type="ORF">BV133_3523</name>
    <name evidence="4" type="ORF">BVIRIDIS_06800</name>
</gene>
<dbReference type="PROSITE" id="PS51192">
    <property type="entry name" value="HELICASE_ATP_BIND_1"/>
    <property type="match status" value="1"/>
</dbReference>
<evidence type="ECO:0000259" key="2">
    <source>
        <dbReference type="PROSITE" id="PS51194"/>
    </source>
</evidence>
<accession>A0A0H5BKC8</accession>
<dbReference type="SMART" id="SM00487">
    <property type="entry name" value="DEXDc"/>
    <property type="match status" value="1"/>
</dbReference>
<keyword evidence="3" id="KW-0347">Helicase</keyword>
<keyword evidence="3" id="KW-0378">Hydrolase</keyword>
<sequence>MLLRPRQKQFVERSVRALDEHGNTLGVAPTGAGKSIMLSAVAGRMVGETPKSTEAKACVLAHRDELTAQNRTKFGRVNPKITTSVIDAKEKSWAGQVTFAMVPTLARAGNLDQLPALDLLVIDEAHHAAADSYRRIIDTALQRNPMCRIYGVTATPNRGDKRGLRPVFSNVADQIRIGELIASGHLVPPRTFVIDVGVQDQLSKVRRTADDFDMAEVDAIMNRSPVTDAVIRHWREKAGERQTVVFCSTVDHARNVTAAFNAAGAAAGLVHGDMTDTDRKATLGAYAAGELRVVVNVAVLTEGWDHPPTSCVVLLRPSSYKSTMIQMVGRGLRTVSPEEHPGVVKTDCIVLDFGTSTLLHGSLEQDVDLNGREPAGEAPTKICPQCEAEVPLGCTECPLCGHVWERADGGEATPLGDFVMSEIDLLKRSSFRWCDLFGDDAALIANGFNAWGGIFFLGGRWYGIGGLQKQRPRLLAMGERTICLAAADDWLNENETDETAHKTRRWLNQPPTDRQLAFLPSECRQDFGLTRYQASALITFRFNRDAIRSLVFGAAEAAPEAVIGRAA</sequence>
<dbReference type="OrthoDB" id="5194627at2"/>
<evidence type="ECO:0000313" key="5">
    <source>
        <dbReference type="Proteomes" id="UP000065734"/>
    </source>
</evidence>
<protein>
    <submittedName>
        <fullName evidence="3">DNA helicase</fullName>
    </submittedName>
    <submittedName>
        <fullName evidence="4">Hef nuclease</fullName>
    </submittedName>
</protein>
<dbReference type="InterPro" id="IPR018886">
    <property type="entry name" value="UPF0547"/>
</dbReference>
<dbReference type="GO" id="GO:0016787">
    <property type="term" value="F:hydrolase activity"/>
    <property type="evidence" value="ECO:0007669"/>
    <property type="project" value="InterPro"/>
</dbReference>
<dbReference type="KEGG" id="bvr:BVIR_1236"/>
<dbReference type="Pfam" id="PF04851">
    <property type="entry name" value="ResIII"/>
    <property type="match status" value="1"/>
</dbReference>
<dbReference type="AlphaFoldDB" id="A0A0H5BKC8"/>